<dbReference type="SUPFAM" id="SSF54060">
    <property type="entry name" value="His-Me finger endonucleases"/>
    <property type="match status" value="1"/>
</dbReference>
<reference evidence="2 3" key="1">
    <citation type="submission" date="2015-11" db="EMBL/GenBank/DDBJ databases">
        <title>Expanding the genomic diversity of Burkholderia species for the development of highly accurate diagnostics.</title>
        <authorList>
            <person name="Sahl J."/>
            <person name="Keim P."/>
            <person name="Wagner D."/>
        </authorList>
    </citation>
    <scope>NUCLEOTIDE SEQUENCE [LARGE SCALE GENOMIC DNA]</scope>
    <source>
        <strain evidence="2 3">MSMB2036</strain>
    </source>
</reference>
<protein>
    <recommendedName>
        <fullName evidence="1">HNH nuclease domain-containing protein</fullName>
    </recommendedName>
</protein>
<dbReference type="GO" id="GO:0003677">
    <property type="term" value="F:DNA binding"/>
    <property type="evidence" value="ECO:0007669"/>
    <property type="project" value="InterPro"/>
</dbReference>
<dbReference type="Pfam" id="PF13392">
    <property type="entry name" value="HNH_3"/>
    <property type="match status" value="1"/>
</dbReference>
<dbReference type="SUPFAM" id="SSF54171">
    <property type="entry name" value="DNA-binding domain"/>
    <property type="match status" value="1"/>
</dbReference>
<proteinExistence type="predicted"/>
<sequence>MLGRIVGTPRADGYLQIKVDGRNYLAHRLAFLYMTGEWPNGFVDHQDGQRSNNRWSNLRVATASENVHNIGLSRSNTSGVKGVSLHKASGKWSAQVSKNGVSYFLGLHTDIKDAAEAVRAKREELHGEFTNHGEK</sequence>
<evidence type="ECO:0000313" key="3">
    <source>
        <dbReference type="Proteomes" id="UP000064029"/>
    </source>
</evidence>
<dbReference type="Gene3D" id="3.90.75.20">
    <property type="match status" value="1"/>
</dbReference>
<dbReference type="Proteomes" id="UP000064029">
    <property type="component" value="Unassembled WGS sequence"/>
</dbReference>
<dbReference type="InterPro" id="IPR044925">
    <property type="entry name" value="His-Me_finger_sf"/>
</dbReference>
<dbReference type="EMBL" id="LOXM01000005">
    <property type="protein sequence ID" value="KVG76910.1"/>
    <property type="molecule type" value="Genomic_DNA"/>
</dbReference>
<organism evidence="2 3">
    <name type="scientific">Burkholderia ubonensis</name>
    <dbReference type="NCBI Taxonomy" id="101571"/>
    <lineage>
        <taxon>Bacteria</taxon>
        <taxon>Pseudomonadati</taxon>
        <taxon>Pseudomonadota</taxon>
        <taxon>Betaproteobacteria</taxon>
        <taxon>Burkholderiales</taxon>
        <taxon>Burkholderiaceae</taxon>
        <taxon>Burkholderia</taxon>
        <taxon>Burkholderia cepacia complex</taxon>
    </lineage>
</organism>
<comment type="caution">
    <text evidence="2">The sequence shown here is derived from an EMBL/GenBank/DDBJ whole genome shotgun (WGS) entry which is preliminary data.</text>
</comment>
<feature type="domain" description="HNH nuclease" evidence="1">
    <location>
        <begin position="24"/>
        <end position="67"/>
    </location>
</feature>
<evidence type="ECO:0000313" key="2">
    <source>
        <dbReference type="EMBL" id="KVG76910.1"/>
    </source>
</evidence>
<dbReference type="InterPro" id="IPR016177">
    <property type="entry name" value="DNA-bd_dom_sf"/>
</dbReference>
<name>A0A124REE3_9BURK</name>
<dbReference type="AlphaFoldDB" id="A0A124REE3"/>
<accession>A0A124REE3</accession>
<gene>
    <name evidence="2" type="ORF">WJ33_11980</name>
</gene>
<evidence type="ECO:0000259" key="1">
    <source>
        <dbReference type="Pfam" id="PF13392"/>
    </source>
</evidence>
<dbReference type="InterPro" id="IPR003615">
    <property type="entry name" value="HNH_nuc"/>
</dbReference>